<keyword evidence="6" id="KW-0067">ATP-binding</keyword>
<evidence type="ECO:0000259" key="11">
    <source>
        <dbReference type="PROSITE" id="PS51194"/>
    </source>
</evidence>
<dbReference type="GO" id="GO:0006281">
    <property type="term" value="P:DNA repair"/>
    <property type="evidence" value="ECO:0007669"/>
    <property type="project" value="TreeGrafter"/>
</dbReference>
<gene>
    <name evidence="12" type="ORF">FMUND_14410</name>
</gene>
<evidence type="ECO:0000256" key="7">
    <source>
        <dbReference type="PROSITE-ProRule" id="PRU00175"/>
    </source>
</evidence>
<dbReference type="PROSITE" id="PS50089">
    <property type="entry name" value="ZF_RING_2"/>
    <property type="match status" value="1"/>
</dbReference>
<dbReference type="SUPFAM" id="SSF52540">
    <property type="entry name" value="P-loop containing nucleoside triphosphate hydrolases"/>
    <property type="match status" value="2"/>
</dbReference>
<dbReference type="Proteomes" id="UP000544331">
    <property type="component" value="Unassembled WGS sequence"/>
</dbReference>
<evidence type="ECO:0000256" key="4">
    <source>
        <dbReference type="ARBA" id="ARBA00022801"/>
    </source>
</evidence>
<dbReference type="Gene3D" id="3.40.50.300">
    <property type="entry name" value="P-loop containing nucleotide triphosphate hydrolases"/>
    <property type="match status" value="1"/>
</dbReference>
<dbReference type="AlphaFoldDB" id="A0A8H5XUA6"/>
<dbReference type="Pfam" id="PF00271">
    <property type="entry name" value="Helicase_C"/>
    <property type="match status" value="1"/>
</dbReference>
<dbReference type="Pfam" id="PF00176">
    <property type="entry name" value="SNF2-rel_dom"/>
    <property type="match status" value="1"/>
</dbReference>
<dbReference type="InterPro" id="IPR050628">
    <property type="entry name" value="SNF2_RAD54_helicase_TF"/>
</dbReference>
<dbReference type="PROSITE" id="PS51192">
    <property type="entry name" value="HELICASE_ATP_BIND_1"/>
    <property type="match status" value="1"/>
</dbReference>
<dbReference type="InterPro" id="IPR027417">
    <property type="entry name" value="P-loop_NTPase"/>
</dbReference>
<name>A0A8H5XUA6_9HYPO</name>
<dbReference type="GO" id="GO:0016787">
    <property type="term" value="F:hydrolase activity"/>
    <property type="evidence" value="ECO:0007669"/>
    <property type="project" value="UniProtKB-KW"/>
</dbReference>
<dbReference type="SMART" id="SM00490">
    <property type="entry name" value="HELICc"/>
    <property type="match status" value="1"/>
</dbReference>
<feature type="region of interest" description="Disordered" evidence="8">
    <location>
        <begin position="38"/>
        <end position="78"/>
    </location>
</feature>
<dbReference type="PROSITE" id="PS00518">
    <property type="entry name" value="ZF_RING_1"/>
    <property type="match status" value="1"/>
</dbReference>
<keyword evidence="2" id="KW-0547">Nucleotide-binding</keyword>
<dbReference type="PROSITE" id="PS51194">
    <property type="entry name" value="HELICASE_CTER"/>
    <property type="match status" value="1"/>
</dbReference>
<dbReference type="CDD" id="cd18793">
    <property type="entry name" value="SF2_C_SNF"/>
    <property type="match status" value="1"/>
</dbReference>
<dbReference type="GO" id="GO:0008270">
    <property type="term" value="F:zinc ion binding"/>
    <property type="evidence" value="ECO:0007669"/>
    <property type="project" value="UniProtKB-KW"/>
</dbReference>
<dbReference type="EMBL" id="JAAOAN010000748">
    <property type="protein sequence ID" value="KAF5700223.1"/>
    <property type="molecule type" value="Genomic_DNA"/>
</dbReference>
<evidence type="ECO:0000313" key="12">
    <source>
        <dbReference type="EMBL" id="KAF5700223.1"/>
    </source>
</evidence>
<evidence type="ECO:0000256" key="3">
    <source>
        <dbReference type="ARBA" id="ARBA00022771"/>
    </source>
</evidence>
<sequence>MSEKSQNKRQRNPHALLDETDLAKRACLEQPSFLDTSRLQEPAWLNPTSSSNPSQRNSFSPFALSDAGSSRLSPLNDQPFGNEDAAILSDNESDQCCFGELLIDFLSPATLSEDLSHVPIELRFSNHVISFHVEGSGNYMGRIESKAIVDLVQGYQVTLATTLECPPVKKKSADSFQTPKTLHIVIYGLRKDMNDIGDLLEDSELFLQHPTEYDTRLEYLNPQYLIRPGSTFPRVNGASFQALANQQSSDQVMEEKSKSEVHRVFDSASGPSTFTQVQPSPRLRTSLQEHQKKALAMMVEKDLGLLDNTTFPSLWETVTASNGRVEYRHAITGRNEVKPAPLCGGILADDMGLGKTLSTLALVSWFLDSMDNTSIPKACRTTLIIAPNSSKHIVPDQIRVVLFHGPTRDRLAKALIEYDVVLTTYGTLQSEWRSNKEDSPILTHTWARVVLDEAHHIRERSTQTFTAVTALRTSRRWCLTGTPIQNRLDDYGALLSFIGVPPFICKSAFDFWIMKPAVQGTAEGLRRLKLLVSATCLRRTKDSVSETLNLPDRKVHEYIVQLDPEDRELYDFFKKTGSHLIVNKDFGNSNTATRTGSILPIINTLRLICNHGQRLLPAFALEAWAHRHNPTAYLDLSTGKLGLCFSCGAEAPPNEMQSEFACSHLLCSQCANSDEGYQMSVDSVVCPACTKDLDSKAANALTRQEYYRPSAKIRALIQNVHTEQQGNPPMFGNKPIKSVVFTFWVKMLDLLEIALHQERLKFARIDGQKSLVEKTSALQSFHDDDNCTVMIATIGSVGEGVDLTAANFVHLLEPHWNPMVEEQAIDRVHRMGQTRDVVATRYITNDSIEMLVKDIKERKRDLINSSLGHLAGLVNTQT</sequence>
<evidence type="ECO:0000256" key="2">
    <source>
        <dbReference type="ARBA" id="ARBA00022741"/>
    </source>
</evidence>
<dbReference type="InterPro" id="IPR000330">
    <property type="entry name" value="SNF2_N"/>
</dbReference>
<keyword evidence="13" id="KW-1185">Reference proteome</keyword>
<keyword evidence="3 7" id="KW-0863">Zinc-finger</keyword>
<dbReference type="Gene3D" id="3.40.50.10810">
    <property type="entry name" value="Tandem AAA-ATPase domain"/>
    <property type="match status" value="1"/>
</dbReference>
<keyword evidence="4" id="KW-0378">Hydrolase</keyword>
<evidence type="ECO:0000259" key="9">
    <source>
        <dbReference type="PROSITE" id="PS50089"/>
    </source>
</evidence>
<organism evidence="12 13">
    <name type="scientific">Fusarium mundagurra</name>
    <dbReference type="NCBI Taxonomy" id="1567541"/>
    <lineage>
        <taxon>Eukaryota</taxon>
        <taxon>Fungi</taxon>
        <taxon>Dikarya</taxon>
        <taxon>Ascomycota</taxon>
        <taxon>Pezizomycotina</taxon>
        <taxon>Sordariomycetes</taxon>
        <taxon>Hypocreomycetidae</taxon>
        <taxon>Hypocreales</taxon>
        <taxon>Nectriaceae</taxon>
        <taxon>Fusarium</taxon>
        <taxon>Fusarium fujikuroi species complex</taxon>
    </lineage>
</organism>
<proteinExistence type="predicted"/>
<keyword evidence="5" id="KW-0862">Zinc</keyword>
<dbReference type="PANTHER" id="PTHR45626">
    <property type="entry name" value="TRANSCRIPTION TERMINATION FACTOR 2-RELATED"/>
    <property type="match status" value="1"/>
</dbReference>
<protein>
    <submittedName>
        <fullName evidence="12">SNF2 family domain-containing protein</fullName>
    </submittedName>
</protein>
<dbReference type="CDD" id="cd18008">
    <property type="entry name" value="DEXDc_SHPRH-like"/>
    <property type="match status" value="1"/>
</dbReference>
<feature type="domain" description="Helicase ATP-binding" evidence="10">
    <location>
        <begin position="336"/>
        <end position="501"/>
    </location>
</feature>
<dbReference type="PANTHER" id="PTHR45626:SF52">
    <property type="entry name" value="SINGLE-STRANDED DNA-DEPENDENT ATPASE (EUROFUNG)"/>
    <property type="match status" value="1"/>
</dbReference>
<feature type="domain" description="Helicase C-terminal" evidence="11">
    <location>
        <begin position="712"/>
        <end position="874"/>
    </location>
</feature>
<dbReference type="InterPro" id="IPR001650">
    <property type="entry name" value="Helicase_C-like"/>
</dbReference>
<evidence type="ECO:0000256" key="1">
    <source>
        <dbReference type="ARBA" id="ARBA00022723"/>
    </source>
</evidence>
<dbReference type="SUPFAM" id="SSF57850">
    <property type="entry name" value="RING/U-box"/>
    <property type="match status" value="1"/>
</dbReference>
<accession>A0A8H5XUA6</accession>
<dbReference type="GO" id="GO:0005524">
    <property type="term" value="F:ATP binding"/>
    <property type="evidence" value="ECO:0007669"/>
    <property type="project" value="UniProtKB-KW"/>
</dbReference>
<feature type="compositionally biased region" description="Polar residues" evidence="8">
    <location>
        <begin position="67"/>
        <end position="76"/>
    </location>
</feature>
<evidence type="ECO:0000256" key="5">
    <source>
        <dbReference type="ARBA" id="ARBA00022833"/>
    </source>
</evidence>
<keyword evidence="1" id="KW-0479">Metal-binding</keyword>
<dbReference type="InterPro" id="IPR049730">
    <property type="entry name" value="SNF2/RAD54-like_C"/>
</dbReference>
<evidence type="ECO:0000256" key="6">
    <source>
        <dbReference type="ARBA" id="ARBA00022840"/>
    </source>
</evidence>
<dbReference type="GO" id="GO:0005634">
    <property type="term" value="C:nucleus"/>
    <property type="evidence" value="ECO:0007669"/>
    <property type="project" value="TreeGrafter"/>
</dbReference>
<dbReference type="GO" id="GO:0008094">
    <property type="term" value="F:ATP-dependent activity, acting on DNA"/>
    <property type="evidence" value="ECO:0007669"/>
    <property type="project" value="TreeGrafter"/>
</dbReference>
<feature type="compositionally biased region" description="Low complexity" evidence="8">
    <location>
        <begin position="46"/>
        <end position="61"/>
    </location>
</feature>
<evidence type="ECO:0000256" key="8">
    <source>
        <dbReference type="SAM" id="MobiDB-lite"/>
    </source>
</evidence>
<dbReference type="InterPro" id="IPR017907">
    <property type="entry name" value="Znf_RING_CS"/>
</dbReference>
<dbReference type="OrthoDB" id="448448at2759"/>
<dbReference type="InterPro" id="IPR014001">
    <property type="entry name" value="Helicase_ATP-bd"/>
</dbReference>
<reference evidence="12 13" key="1">
    <citation type="submission" date="2020-05" db="EMBL/GenBank/DDBJ databases">
        <title>Identification and distribution of gene clusters putatively required for synthesis of sphingolipid metabolism inhibitors in phylogenetically diverse species of the filamentous fungus Fusarium.</title>
        <authorList>
            <person name="Kim H.-S."/>
            <person name="Busman M."/>
            <person name="Brown D.W."/>
            <person name="Divon H."/>
            <person name="Uhlig S."/>
            <person name="Proctor R.H."/>
        </authorList>
    </citation>
    <scope>NUCLEOTIDE SEQUENCE [LARGE SCALE GENOMIC DNA]</scope>
    <source>
        <strain evidence="12 13">NRRL 66235</strain>
    </source>
</reference>
<feature type="region of interest" description="Disordered" evidence="8">
    <location>
        <begin position="1"/>
        <end position="22"/>
    </location>
</feature>
<dbReference type="SMART" id="SM00487">
    <property type="entry name" value="DEXDc"/>
    <property type="match status" value="1"/>
</dbReference>
<evidence type="ECO:0000313" key="13">
    <source>
        <dbReference type="Proteomes" id="UP000544331"/>
    </source>
</evidence>
<dbReference type="InterPro" id="IPR038718">
    <property type="entry name" value="SNF2-like_sf"/>
</dbReference>
<evidence type="ECO:0000259" key="10">
    <source>
        <dbReference type="PROSITE" id="PS51192"/>
    </source>
</evidence>
<dbReference type="InterPro" id="IPR001841">
    <property type="entry name" value="Znf_RING"/>
</dbReference>
<feature type="domain" description="RING-type" evidence="9">
    <location>
        <begin position="644"/>
        <end position="690"/>
    </location>
</feature>
<comment type="caution">
    <text evidence="12">The sequence shown here is derived from an EMBL/GenBank/DDBJ whole genome shotgun (WGS) entry which is preliminary data.</text>
</comment>